<evidence type="ECO:0000313" key="1">
    <source>
        <dbReference type="EMBL" id="KAG2080000.1"/>
    </source>
</evidence>
<feature type="non-terminal residue" evidence="1">
    <location>
        <position position="1"/>
    </location>
</feature>
<dbReference type="EMBL" id="JABBWM010000611">
    <property type="protein sequence ID" value="KAG2080000.1"/>
    <property type="molecule type" value="Genomic_DNA"/>
</dbReference>
<dbReference type="GeneID" id="64694459"/>
<name>A0A9P7EPT7_9AGAM</name>
<evidence type="ECO:0000313" key="2">
    <source>
        <dbReference type="Proteomes" id="UP000823399"/>
    </source>
</evidence>
<gene>
    <name evidence="1" type="ORF">F5147DRAFT_591826</name>
</gene>
<dbReference type="OrthoDB" id="444848at2759"/>
<sequence length="88" mass="9738">FKPGTLVLVLNKKVEAASNAKCKPRYFGPMVVVSHSPNGPHRLTEVDGTLSKLKFAAFRLIPYHPCSPLSIKVMHYLNPHDLEGTTPE</sequence>
<proteinExistence type="predicted"/>
<comment type="caution">
    <text evidence="1">The sequence shown here is derived from an EMBL/GenBank/DDBJ whole genome shotgun (WGS) entry which is preliminary data.</text>
</comment>
<dbReference type="Proteomes" id="UP000823399">
    <property type="component" value="Unassembled WGS sequence"/>
</dbReference>
<reference evidence="1" key="1">
    <citation type="journal article" date="2020" name="New Phytol.">
        <title>Comparative genomics reveals dynamic genome evolution in host specialist ectomycorrhizal fungi.</title>
        <authorList>
            <person name="Lofgren L.A."/>
            <person name="Nguyen N.H."/>
            <person name="Vilgalys R."/>
            <person name="Ruytinx J."/>
            <person name="Liao H.L."/>
            <person name="Branco S."/>
            <person name="Kuo A."/>
            <person name="LaButti K."/>
            <person name="Lipzen A."/>
            <person name="Andreopoulos W."/>
            <person name="Pangilinan J."/>
            <person name="Riley R."/>
            <person name="Hundley H."/>
            <person name="Na H."/>
            <person name="Barry K."/>
            <person name="Grigoriev I.V."/>
            <person name="Stajich J.E."/>
            <person name="Kennedy P.G."/>
        </authorList>
    </citation>
    <scope>NUCLEOTIDE SEQUENCE</scope>
    <source>
        <strain evidence="1">FC423</strain>
    </source>
</reference>
<protein>
    <submittedName>
        <fullName evidence="1">Uncharacterized protein</fullName>
    </submittedName>
</protein>
<accession>A0A9P7EPT7</accession>
<keyword evidence="2" id="KW-1185">Reference proteome</keyword>
<dbReference type="AlphaFoldDB" id="A0A9P7EPT7"/>
<organism evidence="1 2">
    <name type="scientific">Suillus discolor</name>
    <dbReference type="NCBI Taxonomy" id="1912936"/>
    <lineage>
        <taxon>Eukaryota</taxon>
        <taxon>Fungi</taxon>
        <taxon>Dikarya</taxon>
        <taxon>Basidiomycota</taxon>
        <taxon>Agaricomycotina</taxon>
        <taxon>Agaricomycetes</taxon>
        <taxon>Agaricomycetidae</taxon>
        <taxon>Boletales</taxon>
        <taxon>Suillineae</taxon>
        <taxon>Suillaceae</taxon>
        <taxon>Suillus</taxon>
    </lineage>
</organism>
<dbReference type="RefSeq" id="XP_041284091.1">
    <property type="nucleotide sequence ID" value="XM_041432200.1"/>
</dbReference>